<evidence type="ECO:0008006" key="3">
    <source>
        <dbReference type="Google" id="ProtNLM"/>
    </source>
</evidence>
<dbReference type="SUPFAM" id="SSF47226">
    <property type="entry name" value="Histidine-containing phosphotransfer domain, HPT domain"/>
    <property type="match status" value="1"/>
</dbReference>
<dbReference type="OrthoDB" id="7873775at2"/>
<proteinExistence type="predicted"/>
<evidence type="ECO:0000313" key="1">
    <source>
        <dbReference type="EMBL" id="CUH85291.1"/>
    </source>
</evidence>
<organism evidence="1 2">
    <name type="scientific">Thalassovita mediterranea</name>
    <dbReference type="NCBI Taxonomy" id="340021"/>
    <lineage>
        <taxon>Bacteria</taxon>
        <taxon>Pseudomonadati</taxon>
        <taxon>Pseudomonadota</taxon>
        <taxon>Alphaproteobacteria</taxon>
        <taxon>Rhodobacterales</taxon>
        <taxon>Roseobacteraceae</taxon>
        <taxon>Thalassovita</taxon>
    </lineage>
</organism>
<evidence type="ECO:0000313" key="2">
    <source>
        <dbReference type="Proteomes" id="UP000051681"/>
    </source>
</evidence>
<protein>
    <recommendedName>
        <fullName evidence="3">HPt domain-containing protein</fullName>
    </recommendedName>
</protein>
<dbReference type="EMBL" id="CYSF01000012">
    <property type="protein sequence ID" value="CUH85291.1"/>
    <property type="molecule type" value="Genomic_DNA"/>
</dbReference>
<accession>A0A0N7M271</accession>
<dbReference type="Proteomes" id="UP000051681">
    <property type="component" value="Unassembled WGS sequence"/>
</dbReference>
<dbReference type="AlphaFoldDB" id="A0A0N7M271"/>
<dbReference type="GO" id="GO:0000160">
    <property type="term" value="P:phosphorelay signal transduction system"/>
    <property type="evidence" value="ECO:0007669"/>
    <property type="project" value="InterPro"/>
</dbReference>
<reference evidence="1 2" key="1">
    <citation type="submission" date="2015-09" db="EMBL/GenBank/DDBJ databases">
        <authorList>
            <consortium name="Swine Surveillance"/>
        </authorList>
    </citation>
    <scope>NUCLEOTIDE SEQUENCE [LARGE SCALE GENOMIC DNA]</scope>
    <source>
        <strain evidence="1 2">CECT 8383</strain>
    </source>
</reference>
<dbReference type="STRING" id="340021.TM5383_02519"/>
<dbReference type="RefSeq" id="WP_058319352.1">
    <property type="nucleotide sequence ID" value="NZ_CYSF01000012.1"/>
</dbReference>
<gene>
    <name evidence="1" type="ORF">TM5383_02519</name>
</gene>
<name>A0A0N7M271_9RHOB</name>
<dbReference type="Gene3D" id="1.20.120.160">
    <property type="entry name" value="HPT domain"/>
    <property type="match status" value="1"/>
</dbReference>
<sequence>MGSIAKMELNEAVKLNGFHMAQLYEDLGAHCAERVVQKALADIAQRLTLCEAALATGNLTQLRKQARALSSVAAQIGLAVLQPPVAHMLDAAAQADAVACQATLSRLQRLVCSGLEAATDLQRSRWL</sequence>
<dbReference type="InterPro" id="IPR036641">
    <property type="entry name" value="HPT_dom_sf"/>
</dbReference>
<keyword evidence="2" id="KW-1185">Reference proteome</keyword>